<keyword evidence="1" id="KW-0732">Signal</keyword>
<feature type="signal peptide" evidence="1">
    <location>
        <begin position="1"/>
        <end position="28"/>
    </location>
</feature>
<dbReference type="EMBL" id="GBRH01226505">
    <property type="protein sequence ID" value="JAD71390.1"/>
    <property type="molecule type" value="Transcribed_RNA"/>
</dbReference>
<evidence type="ECO:0000256" key="1">
    <source>
        <dbReference type="SAM" id="SignalP"/>
    </source>
</evidence>
<protein>
    <submittedName>
        <fullName evidence="2">Uncharacterized protein</fullName>
    </submittedName>
</protein>
<name>A0A0A9CDB4_ARUDO</name>
<sequence>MASIHIPRHVHAWCLIVTFVCRSQTTQTITITSLYFNLVPVRICCMLY</sequence>
<feature type="chain" id="PRO_5002043116" evidence="1">
    <location>
        <begin position="29"/>
        <end position="48"/>
    </location>
</feature>
<proteinExistence type="predicted"/>
<dbReference type="AlphaFoldDB" id="A0A0A9CDB4"/>
<organism evidence="2">
    <name type="scientific">Arundo donax</name>
    <name type="common">Giant reed</name>
    <name type="synonym">Donax arundinaceus</name>
    <dbReference type="NCBI Taxonomy" id="35708"/>
    <lineage>
        <taxon>Eukaryota</taxon>
        <taxon>Viridiplantae</taxon>
        <taxon>Streptophyta</taxon>
        <taxon>Embryophyta</taxon>
        <taxon>Tracheophyta</taxon>
        <taxon>Spermatophyta</taxon>
        <taxon>Magnoliopsida</taxon>
        <taxon>Liliopsida</taxon>
        <taxon>Poales</taxon>
        <taxon>Poaceae</taxon>
        <taxon>PACMAD clade</taxon>
        <taxon>Arundinoideae</taxon>
        <taxon>Arundineae</taxon>
        <taxon>Arundo</taxon>
    </lineage>
</organism>
<evidence type="ECO:0000313" key="2">
    <source>
        <dbReference type="EMBL" id="JAD71390.1"/>
    </source>
</evidence>
<accession>A0A0A9CDB4</accession>
<reference evidence="2" key="2">
    <citation type="journal article" date="2015" name="Data Brief">
        <title>Shoot transcriptome of the giant reed, Arundo donax.</title>
        <authorList>
            <person name="Barrero R.A."/>
            <person name="Guerrero F.D."/>
            <person name="Moolhuijzen P."/>
            <person name="Goolsby J.A."/>
            <person name="Tidwell J."/>
            <person name="Bellgard S.E."/>
            <person name="Bellgard M.I."/>
        </authorList>
    </citation>
    <scope>NUCLEOTIDE SEQUENCE</scope>
    <source>
        <tissue evidence="2">Shoot tissue taken approximately 20 cm above the soil surface</tissue>
    </source>
</reference>
<reference evidence="2" key="1">
    <citation type="submission" date="2014-09" db="EMBL/GenBank/DDBJ databases">
        <authorList>
            <person name="Magalhaes I.L.F."/>
            <person name="Oliveira U."/>
            <person name="Santos F.R."/>
            <person name="Vidigal T.H.D.A."/>
            <person name="Brescovit A.D."/>
            <person name="Santos A.J."/>
        </authorList>
    </citation>
    <scope>NUCLEOTIDE SEQUENCE</scope>
    <source>
        <tissue evidence="2">Shoot tissue taken approximately 20 cm above the soil surface</tissue>
    </source>
</reference>